<feature type="region of interest" description="Disordered" evidence="1">
    <location>
        <begin position="1"/>
        <end position="46"/>
    </location>
</feature>
<dbReference type="InterPro" id="IPR014262">
    <property type="entry name" value="HAF_rpt"/>
</dbReference>
<proteinExistence type="predicted"/>
<evidence type="ECO:0000313" key="2">
    <source>
        <dbReference type="EMBL" id="QCP14145.1"/>
    </source>
</evidence>
<evidence type="ECO:0000313" key="3">
    <source>
        <dbReference type="Proteomes" id="UP000298763"/>
    </source>
</evidence>
<evidence type="ECO:0000256" key="1">
    <source>
        <dbReference type="SAM" id="MobiDB-lite"/>
    </source>
</evidence>
<organism evidence="2 3">
    <name type="scientific">Pseudoduganella umbonata</name>
    <dbReference type="NCBI Taxonomy" id="864828"/>
    <lineage>
        <taxon>Bacteria</taxon>
        <taxon>Pseudomonadati</taxon>
        <taxon>Pseudomonadota</taxon>
        <taxon>Betaproteobacteria</taxon>
        <taxon>Burkholderiales</taxon>
        <taxon>Oxalobacteraceae</taxon>
        <taxon>Telluria group</taxon>
        <taxon>Pseudoduganella</taxon>
    </lineage>
</organism>
<feature type="compositionally biased region" description="Low complexity" evidence="1">
    <location>
        <begin position="7"/>
        <end position="21"/>
    </location>
</feature>
<keyword evidence="3" id="KW-1185">Reference proteome</keyword>
<protein>
    <submittedName>
        <fullName evidence="2">HAF repeat-containing protein</fullName>
    </submittedName>
</protein>
<accession>A0ABX5URU2</accession>
<sequence length="422" mass="44860">MPTSPTRPSAVPMAVPSSSRATAHCGASRSTLRASLTEGPPRPRRVEVCSESNTEEICMRTTMILLAALSLSGAAMAQPGFGESRFEHSLAADINPAGLVAGEIRNEDGQRRAVLYHRGQATDLGTLGGTDSYSTAINAAGTVTGGALDGSNRWRAFRWNRDAGMRDLGTLGGRSSLGIAINQAGHIAGYADIEDGNFHAFVHDGAKMTDLGTFGGRTSYATAMNNGGTVVGAAQLENGYRHAFAWTPAGGMRDLGTLGGRLSVATAINDSGVIVGAAETADRRWHAFLHDGKKMVDLGAMIKQGQSYATGINAAGDVVGTIRYRDNAPLTFVYKDGRMRIHQNRNALYETGKITDDGKVVGAHYTGHRYQALSVPSIVDLSYKTKSSDYLLLALLVLMVGWCLQKGYVHWRHGVLGKPSVY</sequence>
<dbReference type="Proteomes" id="UP000298763">
    <property type="component" value="Chromosome"/>
</dbReference>
<reference evidence="2 3" key="1">
    <citation type="submission" date="2019-05" db="EMBL/GenBank/DDBJ databases">
        <title>Draft Genome Sequences of Six Type Strains of the Genus Massilia.</title>
        <authorList>
            <person name="Miess H."/>
            <person name="Frediansyhah A."/>
            <person name="Gross H."/>
        </authorList>
    </citation>
    <scope>NUCLEOTIDE SEQUENCE [LARGE SCALE GENOMIC DNA]</scope>
    <source>
        <strain evidence="2 3">DSMZ 26121</strain>
    </source>
</reference>
<dbReference type="NCBIfam" id="TIGR02913">
    <property type="entry name" value="HAF_rpt"/>
    <property type="match status" value="5"/>
</dbReference>
<dbReference type="EMBL" id="CP040017">
    <property type="protein sequence ID" value="QCP14145.1"/>
    <property type="molecule type" value="Genomic_DNA"/>
</dbReference>
<name>A0ABX5URU2_9BURK</name>
<gene>
    <name evidence="2" type="ORF">FCL38_29830</name>
</gene>